<accession>A0AA42EDJ7</accession>
<feature type="signal peptide" evidence="1">
    <location>
        <begin position="1"/>
        <end position="18"/>
    </location>
</feature>
<keyword evidence="1" id="KW-0732">Signal</keyword>
<reference evidence="3" key="1">
    <citation type="submission" date="2022-09" db="EMBL/GenBank/DDBJ databases">
        <title>Molecular characterization of Glaesserella parasuis strains circulating in commercial swine farms using whole-genome sequencing.</title>
        <authorList>
            <person name="Mugabi R."/>
            <person name="Clavijo M."/>
            <person name="Li G."/>
        </authorList>
    </citation>
    <scope>NUCLEOTIDE SEQUENCE</scope>
    <source>
        <strain evidence="3">0435-53</strain>
    </source>
</reference>
<dbReference type="SUPFAM" id="SSF55486">
    <property type="entry name" value="Metalloproteases ('zincins'), catalytic domain"/>
    <property type="match status" value="1"/>
</dbReference>
<dbReference type="GO" id="GO:0004222">
    <property type="term" value="F:metalloendopeptidase activity"/>
    <property type="evidence" value="ECO:0007669"/>
    <property type="project" value="InterPro"/>
</dbReference>
<evidence type="ECO:0000313" key="4">
    <source>
        <dbReference type="Proteomes" id="UP001148834"/>
    </source>
</evidence>
<protein>
    <submittedName>
        <fullName evidence="3">M13 family peptidase</fullName>
    </submittedName>
</protein>
<dbReference type="PANTHER" id="PTHR11733">
    <property type="entry name" value="ZINC METALLOPROTEASE FAMILY M13 NEPRILYSIN-RELATED"/>
    <property type="match status" value="1"/>
</dbReference>
<dbReference type="InterPro" id="IPR000718">
    <property type="entry name" value="Peptidase_M13"/>
</dbReference>
<proteinExistence type="predicted"/>
<dbReference type="PROSITE" id="PS51257">
    <property type="entry name" value="PROKAR_LIPOPROTEIN"/>
    <property type="match status" value="1"/>
</dbReference>
<feature type="chain" id="PRO_5041233328" evidence="1">
    <location>
        <begin position="19"/>
        <end position="137"/>
    </location>
</feature>
<dbReference type="Pfam" id="PF05649">
    <property type="entry name" value="Peptidase_M13_N"/>
    <property type="match status" value="1"/>
</dbReference>
<organism evidence="3 4">
    <name type="scientific">Glaesserella parasuis</name>
    <name type="common">Haemophilus parasuis</name>
    <dbReference type="NCBI Taxonomy" id="738"/>
    <lineage>
        <taxon>Bacteria</taxon>
        <taxon>Pseudomonadati</taxon>
        <taxon>Pseudomonadota</taxon>
        <taxon>Gammaproteobacteria</taxon>
        <taxon>Pasteurellales</taxon>
        <taxon>Pasteurellaceae</taxon>
        <taxon>Glaesserella</taxon>
    </lineage>
</organism>
<name>A0AA42EDJ7_GLAPU</name>
<dbReference type="PROSITE" id="PS51885">
    <property type="entry name" value="NEPRILYSIN"/>
    <property type="match status" value="1"/>
</dbReference>
<comment type="caution">
    <text evidence="3">The sequence shown here is derived from an EMBL/GenBank/DDBJ whole genome shotgun (WGS) entry which is preliminary data.</text>
</comment>
<dbReference type="InterPro" id="IPR008753">
    <property type="entry name" value="Peptidase_M13_N"/>
</dbReference>
<evidence type="ECO:0000259" key="2">
    <source>
        <dbReference type="Pfam" id="PF05649"/>
    </source>
</evidence>
<dbReference type="GO" id="GO:0005886">
    <property type="term" value="C:plasma membrane"/>
    <property type="evidence" value="ECO:0007669"/>
    <property type="project" value="TreeGrafter"/>
</dbReference>
<dbReference type="AlphaFoldDB" id="A0AA42EDJ7"/>
<dbReference type="InterPro" id="IPR024079">
    <property type="entry name" value="MetalloPept_cat_dom_sf"/>
</dbReference>
<dbReference type="Proteomes" id="UP001148834">
    <property type="component" value="Unassembled WGS sequence"/>
</dbReference>
<dbReference type="PANTHER" id="PTHR11733:SF167">
    <property type="entry name" value="FI17812P1-RELATED"/>
    <property type="match status" value="1"/>
</dbReference>
<evidence type="ECO:0000313" key="3">
    <source>
        <dbReference type="EMBL" id="MDD2168624.1"/>
    </source>
</evidence>
<sequence length="137" mass="15393">MKKTLSFSLIALALGLTACTTKTYQSTLTEGVDNSVSPQQDFYRYVNGKWVDTAQIPSDRTSWGTLAELNELNEKRSVELLQAVISNPNFANDEKAQRLKALYQSYTDLTAREKLGLSPIQADLSRIERIKTFAELE</sequence>
<feature type="domain" description="Peptidase M13 N-terminal" evidence="2">
    <location>
        <begin position="38"/>
        <end position="131"/>
    </location>
</feature>
<dbReference type="Gene3D" id="3.40.390.10">
    <property type="entry name" value="Collagenase (Catalytic Domain)"/>
    <property type="match status" value="1"/>
</dbReference>
<dbReference type="EMBL" id="JAODIR010000046">
    <property type="protein sequence ID" value="MDD2168624.1"/>
    <property type="molecule type" value="Genomic_DNA"/>
</dbReference>
<evidence type="ECO:0000256" key="1">
    <source>
        <dbReference type="SAM" id="SignalP"/>
    </source>
</evidence>
<feature type="non-terminal residue" evidence="3">
    <location>
        <position position="137"/>
    </location>
</feature>
<dbReference type="GO" id="GO:0016485">
    <property type="term" value="P:protein processing"/>
    <property type="evidence" value="ECO:0007669"/>
    <property type="project" value="TreeGrafter"/>
</dbReference>
<gene>
    <name evidence="3" type="ORF">N5925_08560</name>
</gene>